<name>A0A0F8ZFW6_9ZZZZ</name>
<accession>A0A0F8ZFW6</accession>
<sequence length="194" mass="19935">MAANEITTIVKTGQLVFADHAGDYIGGTGNNSLEIASSTDVQLAPGALVAAAARQSTKVDLTANRAREYSVMMSFEMASDPAAGGTVDLYWSPSVDSSAAVANGGGCSGADSAYTGYAASTLAEGLNNLIFIGSVIVAIMNDADGVPQLEYVGVFSPPDRYGNLVVVNNASVAFHTDDVEFAVSFNPSLIPEIE</sequence>
<dbReference type="EMBL" id="LAZR01063755">
    <property type="protein sequence ID" value="KKK58876.1"/>
    <property type="molecule type" value="Genomic_DNA"/>
</dbReference>
<protein>
    <submittedName>
        <fullName evidence="1">Uncharacterized protein</fullName>
    </submittedName>
</protein>
<proteinExistence type="predicted"/>
<organism evidence="1">
    <name type="scientific">marine sediment metagenome</name>
    <dbReference type="NCBI Taxonomy" id="412755"/>
    <lineage>
        <taxon>unclassified sequences</taxon>
        <taxon>metagenomes</taxon>
        <taxon>ecological metagenomes</taxon>
    </lineage>
</organism>
<dbReference type="AlphaFoldDB" id="A0A0F8ZFW6"/>
<comment type="caution">
    <text evidence="1">The sequence shown here is derived from an EMBL/GenBank/DDBJ whole genome shotgun (WGS) entry which is preliminary data.</text>
</comment>
<reference evidence="1" key="1">
    <citation type="journal article" date="2015" name="Nature">
        <title>Complex archaea that bridge the gap between prokaryotes and eukaryotes.</title>
        <authorList>
            <person name="Spang A."/>
            <person name="Saw J.H."/>
            <person name="Jorgensen S.L."/>
            <person name="Zaremba-Niedzwiedzka K."/>
            <person name="Martijn J."/>
            <person name="Lind A.E."/>
            <person name="van Eijk R."/>
            <person name="Schleper C."/>
            <person name="Guy L."/>
            <person name="Ettema T.J."/>
        </authorList>
    </citation>
    <scope>NUCLEOTIDE SEQUENCE</scope>
</reference>
<evidence type="ECO:0000313" key="1">
    <source>
        <dbReference type="EMBL" id="KKK58876.1"/>
    </source>
</evidence>
<gene>
    <name evidence="1" type="ORF">LCGC14_3040030</name>
</gene>